<gene>
    <name evidence="12" type="ORF">C5L14_25675</name>
</gene>
<evidence type="ECO:0000313" key="13">
    <source>
        <dbReference type="Proteomes" id="UP000237682"/>
    </source>
</evidence>
<reference evidence="12 13" key="1">
    <citation type="submission" date="2018-02" db="EMBL/GenBank/DDBJ databases">
        <title>Whole genome sequencing of endophytic bacterium.</title>
        <authorList>
            <person name="Eedara R."/>
            <person name="Podile A.R."/>
        </authorList>
    </citation>
    <scope>NUCLEOTIDE SEQUENCE [LARGE SCALE GENOMIC DNA]</scope>
    <source>
        <strain evidence="12 13">RP1T</strain>
    </source>
</reference>
<keyword evidence="5" id="KW-0067">ATP-binding</keyword>
<comment type="cofactor">
    <cofactor evidence="1">
        <name>Mg(2+)</name>
        <dbReference type="ChEBI" id="CHEBI:18420"/>
    </cofactor>
</comment>
<evidence type="ECO:0000256" key="6">
    <source>
        <dbReference type="ARBA" id="ARBA00022842"/>
    </source>
</evidence>
<dbReference type="InterPro" id="IPR008147">
    <property type="entry name" value="Gln_synt_N"/>
</dbReference>
<evidence type="ECO:0000256" key="9">
    <source>
        <dbReference type="RuleBase" id="RU000384"/>
    </source>
</evidence>
<protein>
    <submittedName>
        <fullName evidence="12">Glutamine synthetase</fullName>
    </submittedName>
</protein>
<dbReference type="GO" id="GO:0006598">
    <property type="term" value="P:polyamine catabolic process"/>
    <property type="evidence" value="ECO:0007669"/>
    <property type="project" value="TreeGrafter"/>
</dbReference>
<proteinExistence type="inferred from homology"/>
<dbReference type="OrthoDB" id="9807095at2"/>
<organism evidence="12 13">
    <name type="scientific">Labrys okinawensis</name>
    <dbReference type="NCBI Taxonomy" id="346911"/>
    <lineage>
        <taxon>Bacteria</taxon>
        <taxon>Pseudomonadati</taxon>
        <taxon>Pseudomonadota</taxon>
        <taxon>Alphaproteobacteria</taxon>
        <taxon>Hyphomicrobiales</taxon>
        <taxon>Xanthobacteraceae</taxon>
        <taxon>Labrys</taxon>
    </lineage>
</organism>
<dbReference type="Gene3D" id="3.10.20.70">
    <property type="entry name" value="Glutamine synthetase, N-terminal domain"/>
    <property type="match status" value="1"/>
</dbReference>
<evidence type="ECO:0000256" key="5">
    <source>
        <dbReference type="ARBA" id="ARBA00022840"/>
    </source>
</evidence>
<dbReference type="SMART" id="SM01230">
    <property type="entry name" value="Gln-synt_C"/>
    <property type="match status" value="1"/>
</dbReference>
<dbReference type="InterPro" id="IPR008146">
    <property type="entry name" value="Gln_synth_cat_dom"/>
</dbReference>
<evidence type="ECO:0000256" key="7">
    <source>
        <dbReference type="ARBA" id="ARBA00023231"/>
    </source>
</evidence>
<dbReference type="EMBL" id="PUEJ01000012">
    <property type="protein sequence ID" value="PRH84595.1"/>
    <property type="molecule type" value="Genomic_DNA"/>
</dbReference>
<dbReference type="GO" id="GO:0006542">
    <property type="term" value="P:glutamine biosynthetic process"/>
    <property type="evidence" value="ECO:0007669"/>
    <property type="project" value="InterPro"/>
</dbReference>
<dbReference type="InterPro" id="IPR036651">
    <property type="entry name" value="Gln_synt_N_sf"/>
</dbReference>
<comment type="caution">
    <text evidence="12">The sequence shown here is derived from an EMBL/GenBank/DDBJ whole genome shotgun (WGS) entry which is preliminary data.</text>
</comment>
<dbReference type="AlphaFoldDB" id="A0A2S9Q5I2"/>
<comment type="similarity">
    <text evidence="8 9">Belongs to the glutamine synthetase family.</text>
</comment>
<name>A0A2S9Q5I2_9HYPH</name>
<dbReference type="GO" id="GO:0005524">
    <property type="term" value="F:ATP binding"/>
    <property type="evidence" value="ECO:0007669"/>
    <property type="project" value="UniProtKB-KW"/>
</dbReference>
<dbReference type="PANTHER" id="PTHR43785">
    <property type="entry name" value="GAMMA-GLUTAMYLPUTRESCINE SYNTHETASE"/>
    <property type="match status" value="1"/>
</dbReference>
<evidence type="ECO:0000256" key="1">
    <source>
        <dbReference type="ARBA" id="ARBA00001946"/>
    </source>
</evidence>
<keyword evidence="4" id="KW-0547">Nucleotide-binding</keyword>
<dbReference type="SUPFAM" id="SSF54368">
    <property type="entry name" value="Glutamine synthetase, N-terminal domain"/>
    <property type="match status" value="1"/>
</dbReference>
<dbReference type="Proteomes" id="UP000237682">
    <property type="component" value="Unassembled WGS sequence"/>
</dbReference>
<dbReference type="PROSITE" id="PS00181">
    <property type="entry name" value="GLNA_ATP"/>
    <property type="match status" value="1"/>
</dbReference>
<evidence type="ECO:0000259" key="11">
    <source>
        <dbReference type="PROSITE" id="PS51987"/>
    </source>
</evidence>
<evidence type="ECO:0000256" key="3">
    <source>
        <dbReference type="ARBA" id="ARBA00022598"/>
    </source>
</evidence>
<evidence type="ECO:0000256" key="8">
    <source>
        <dbReference type="PROSITE-ProRule" id="PRU01330"/>
    </source>
</evidence>
<evidence type="ECO:0000256" key="2">
    <source>
        <dbReference type="ARBA" id="ARBA00003117"/>
    </source>
</evidence>
<keyword evidence="13" id="KW-1185">Reference proteome</keyword>
<dbReference type="Gene3D" id="3.30.590.10">
    <property type="entry name" value="Glutamine synthetase/guanido kinase, catalytic domain"/>
    <property type="match status" value="1"/>
</dbReference>
<keyword evidence="6" id="KW-0460">Magnesium</keyword>
<dbReference type="PANTHER" id="PTHR43785:SF12">
    <property type="entry name" value="TYPE-1 GLUTAMINE SYNTHETASE 2"/>
    <property type="match status" value="1"/>
</dbReference>
<feature type="domain" description="GS beta-grasp" evidence="10">
    <location>
        <begin position="82"/>
        <end position="178"/>
    </location>
</feature>
<dbReference type="PROSITE" id="PS51986">
    <property type="entry name" value="GS_BETA_GRASP"/>
    <property type="match status" value="1"/>
</dbReference>
<sequence length="517" mass="55986">MAASNCAGAASTCSAGAAPCRRMRWPVTPPCWKRPGLRPKLRGLDGAAAGAFCEAPARPLPMPADTSASRHPEVAAFLAAHPDTRFIEAFTPDLTGYGFGKRLPIEEIDSLYRSGMGFSAAPYVLDARHDGYGSGGIGWDDGDPDAKGVPIPGTLKPMPWAAVPTAQVMLDIAYAVSGEPLWTDPRHLLKTILARLAADGLHPTVACEYEFFLTDGTREADGRIRPPILKRTGRPLGPPTNLSVLTLEEVALWSARADDAARAQNVPMGSIIAEMGVAQFETNLHHTDDAVLAGDHAILLKRLIRGTARAEGWDATFMAKPYEDEAGSGLHVHVSLCDADGRNLFADPATGEQLIRHAIAGMQRLMPESLAFFAPNHNSFRRFGGLFAPVNRKWGEDNRTVALRIPTDKGAGRRIEHRVAGADANPYLVLAAILAAAHYGIVRKLEPDAPVVGKHAGFTRDPGLPGDVFEAARRLARASMLKEYFSKRYLETYAHLVHGQHEDFLSVLSPREYDLFF</sequence>
<evidence type="ECO:0000256" key="4">
    <source>
        <dbReference type="ARBA" id="ARBA00022741"/>
    </source>
</evidence>
<dbReference type="GO" id="GO:0004356">
    <property type="term" value="F:glutamine synthetase activity"/>
    <property type="evidence" value="ECO:0007669"/>
    <property type="project" value="InterPro"/>
</dbReference>
<feature type="domain" description="GS catalytic" evidence="11">
    <location>
        <begin position="185"/>
        <end position="517"/>
    </location>
</feature>
<keyword evidence="3" id="KW-0436">Ligase</keyword>
<dbReference type="InterPro" id="IPR027303">
    <property type="entry name" value="Gln_synth_gly_rich_site"/>
</dbReference>
<accession>A0A2S9Q5I2</accession>
<comment type="function">
    <text evidence="2">Catalyzes the ATP-dependent biosynthesis of glutamine from glutamate and ammonia.</text>
</comment>
<dbReference type="InterPro" id="IPR014746">
    <property type="entry name" value="Gln_synth/guanido_kin_cat_dom"/>
</dbReference>
<evidence type="ECO:0000313" key="12">
    <source>
        <dbReference type="EMBL" id="PRH84595.1"/>
    </source>
</evidence>
<dbReference type="PROSITE" id="PS51987">
    <property type="entry name" value="GS_CATALYTIC"/>
    <property type="match status" value="1"/>
</dbReference>
<keyword evidence="7" id="KW-0535">Nitrogen fixation</keyword>
<evidence type="ECO:0000259" key="10">
    <source>
        <dbReference type="PROSITE" id="PS51986"/>
    </source>
</evidence>
<dbReference type="Pfam" id="PF00120">
    <property type="entry name" value="Gln-synt_C"/>
    <property type="match status" value="1"/>
</dbReference>
<dbReference type="SUPFAM" id="SSF55931">
    <property type="entry name" value="Glutamine synthetase/guanido kinase"/>
    <property type="match status" value="1"/>
</dbReference>